<dbReference type="SUPFAM" id="SSF54285">
    <property type="entry name" value="MoaD/ThiS"/>
    <property type="match status" value="1"/>
</dbReference>
<dbReference type="AlphaFoldDB" id="A0AAU7DHQ9"/>
<protein>
    <submittedName>
        <fullName evidence="1">MoaD/ThiS family protein</fullName>
    </submittedName>
</protein>
<dbReference type="InterPro" id="IPR016155">
    <property type="entry name" value="Mopterin_synth/thiamin_S_b"/>
</dbReference>
<dbReference type="InterPro" id="IPR003749">
    <property type="entry name" value="ThiS/MoaD-like"/>
</dbReference>
<dbReference type="Gene3D" id="3.10.20.30">
    <property type="match status" value="1"/>
</dbReference>
<organism evidence="1">
    <name type="scientific">Telmatobacter sp. DSM 110680</name>
    <dbReference type="NCBI Taxonomy" id="3036704"/>
    <lineage>
        <taxon>Bacteria</taxon>
        <taxon>Pseudomonadati</taxon>
        <taxon>Acidobacteriota</taxon>
        <taxon>Terriglobia</taxon>
        <taxon>Terriglobales</taxon>
        <taxon>Acidobacteriaceae</taxon>
        <taxon>Telmatobacter</taxon>
    </lineage>
</organism>
<dbReference type="PANTHER" id="PTHR38031:SF1">
    <property type="entry name" value="SULFUR CARRIER PROTEIN CYSO"/>
    <property type="match status" value="1"/>
</dbReference>
<dbReference type="PANTHER" id="PTHR38031">
    <property type="entry name" value="SULFUR CARRIER PROTEIN SLR0821-RELATED"/>
    <property type="match status" value="1"/>
</dbReference>
<dbReference type="EMBL" id="CP121196">
    <property type="protein sequence ID" value="XBH16788.1"/>
    <property type="molecule type" value="Genomic_DNA"/>
</dbReference>
<evidence type="ECO:0000313" key="1">
    <source>
        <dbReference type="EMBL" id="XBH16788.1"/>
    </source>
</evidence>
<dbReference type="InterPro" id="IPR052045">
    <property type="entry name" value="Sulfur_Carrier/Prot_Modifier"/>
</dbReference>
<dbReference type="Pfam" id="PF02597">
    <property type="entry name" value="ThiS"/>
    <property type="match status" value="1"/>
</dbReference>
<gene>
    <name evidence="1" type="ORF">P8935_19705</name>
</gene>
<proteinExistence type="predicted"/>
<dbReference type="RefSeq" id="WP_348262016.1">
    <property type="nucleotide sequence ID" value="NZ_CP121196.1"/>
</dbReference>
<reference evidence="1" key="1">
    <citation type="submission" date="2023-03" db="EMBL/GenBank/DDBJ databases">
        <title>Edaphobacter sp.</title>
        <authorList>
            <person name="Huber K.J."/>
            <person name="Papendorf J."/>
            <person name="Pilke C."/>
            <person name="Bunk B."/>
            <person name="Sproeer C."/>
            <person name="Pester M."/>
        </authorList>
    </citation>
    <scope>NUCLEOTIDE SEQUENCE</scope>
    <source>
        <strain evidence="1">DSM 110680</strain>
    </source>
</reference>
<dbReference type="InterPro" id="IPR012675">
    <property type="entry name" value="Beta-grasp_dom_sf"/>
</dbReference>
<accession>A0AAU7DHQ9</accession>
<name>A0AAU7DHQ9_9BACT</name>
<sequence length="91" mass="10359">MSVRVLLPNAFQKHTNNVREISSTAANLPELVTDIEGRFPALRQHLRGEDGQIRRFINFYVNEEDIRFLGNDKYNFQEGDEVLVIPSIAGG</sequence>